<keyword evidence="2" id="KW-0653">Protein transport</keyword>
<dbReference type="AlphaFoldDB" id="A0A267H1N9"/>
<name>A0A267H1N9_9PLAT</name>
<dbReference type="GO" id="GO:0032456">
    <property type="term" value="P:endocytic recycling"/>
    <property type="evidence" value="ECO:0007669"/>
    <property type="project" value="InterPro"/>
</dbReference>
<dbReference type="Pfam" id="PF10474">
    <property type="entry name" value="Syndetin_C"/>
    <property type="match status" value="1"/>
</dbReference>
<feature type="region of interest" description="Disordered" evidence="5">
    <location>
        <begin position="621"/>
        <end position="641"/>
    </location>
</feature>
<dbReference type="InterPro" id="IPR019514">
    <property type="entry name" value="Syndetin_C"/>
</dbReference>
<evidence type="ECO:0000259" key="7">
    <source>
        <dbReference type="Pfam" id="PF10475"/>
    </source>
</evidence>
<evidence type="ECO:0000256" key="2">
    <source>
        <dbReference type="ARBA" id="ARBA00022927"/>
    </source>
</evidence>
<dbReference type="Proteomes" id="UP000215902">
    <property type="component" value="Unassembled WGS sequence"/>
</dbReference>
<feature type="region of interest" description="Disordered" evidence="5">
    <location>
        <begin position="567"/>
        <end position="598"/>
    </location>
</feature>
<comment type="caution">
    <text evidence="8">The sequence shown here is derived from an EMBL/GenBank/DDBJ whole genome shotgun (WGS) entry which is preliminary data.</text>
</comment>
<dbReference type="GO" id="GO:0005829">
    <property type="term" value="C:cytosol"/>
    <property type="evidence" value="ECO:0007669"/>
    <property type="project" value="GOC"/>
</dbReference>
<dbReference type="EMBL" id="NIVC01000061">
    <property type="protein sequence ID" value="PAA92176.1"/>
    <property type="molecule type" value="Genomic_DNA"/>
</dbReference>
<evidence type="ECO:0000313" key="9">
    <source>
        <dbReference type="Proteomes" id="UP000215902"/>
    </source>
</evidence>
<dbReference type="STRING" id="282301.A0A267H1N9"/>
<evidence type="ECO:0000256" key="4">
    <source>
        <dbReference type="SAM" id="Coils"/>
    </source>
</evidence>
<feature type="domain" description="Vacuolar protein sorting-associated protein 54 N-terminal" evidence="7">
    <location>
        <begin position="63"/>
        <end position="359"/>
    </location>
</feature>
<dbReference type="PANTHER" id="PTHR13258">
    <property type="entry name" value="SYNDETIN"/>
    <property type="match status" value="1"/>
</dbReference>
<reference evidence="8 9" key="1">
    <citation type="submission" date="2017-06" db="EMBL/GenBank/DDBJ databases">
        <title>A platform for efficient transgenesis in Macrostomum lignano, a flatworm model organism for stem cell research.</title>
        <authorList>
            <person name="Berezikov E."/>
        </authorList>
    </citation>
    <scope>NUCLEOTIDE SEQUENCE [LARGE SCALE GENOMIC DNA]</scope>
    <source>
        <strain evidence="8">DV1</strain>
        <tissue evidence="8">Whole organism</tissue>
    </source>
</reference>
<gene>
    <name evidence="8" type="ORF">BOX15_Mlig019331g3</name>
</gene>
<accession>A0A267H1N9</accession>
<dbReference type="PANTHER" id="PTHR13258:SF0">
    <property type="entry name" value="SYNDETIN"/>
    <property type="match status" value="1"/>
</dbReference>
<keyword evidence="1" id="KW-0813">Transport</keyword>
<dbReference type="OrthoDB" id="10263345at2759"/>
<keyword evidence="3 4" id="KW-0175">Coiled coil</keyword>
<feature type="coiled-coil region" evidence="4">
    <location>
        <begin position="94"/>
        <end position="121"/>
    </location>
</feature>
<dbReference type="InterPro" id="IPR040047">
    <property type="entry name" value="VPS50"/>
</dbReference>
<evidence type="ECO:0000313" key="8">
    <source>
        <dbReference type="EMBL" id="PAA92176.1"/>
    </source>
</evidence>
<sequence>MDKLKELVSIPVRKSNHSALDGQGATSLNLSTMISDPAVARYQQAHSQLGMFTHDPAFERELIDSIDQVYFSVDEDASRREILKFLEASDSMDAEGMRQRVEQLKRQHKAVAKRVSELVLQKHPDYAQELQRVMQLQRSLLEAFKISKAARMSLRTAAHTNLHSSIKVLLCRRRQHRLQSLEATLGQTRALCNADKRLKDLLEEENFAAAIQLCQECQKAAALPMYRGLACVKELAAKLQDTVVMTEESLDQAMCRMAASGFNYTLYDRIQKAYSLLGKSQSAFDQLHMHFTSTLHNAAFQIVLGYTQLGSSTTAENFQRQQYQQLCSQLPPELYLPCLSDLCKSVWEILKNFYQVLQYHHANNASSASTGPDQQQQQQQQLSSSAAAYLTQKLAQAPGKLWQDVQSKIRIYLQSAGGASLHRELRFEHAIRMLHLVNRLVSVGQEFCGAASPALQESIRKQILAFFRAYHSGRMETLRMFLENEEWQPVPVKSSFSLADLHEFAPFRSRLLQAARLRQLNSTSASGEISDTASGSSSTTFFDRLDENPFEFTTEEDCVEDFFATPDAAISNNGDGSNQQAKRRSSADSEEAEDEDNDQLLRAHHIDEDTGRPVIVTSASSAVAAPPSNSSSRLNSPSVSAAVANGGRASAGIESVTSQLHRQPRPASAGPLITNTLLEVLRLLGRYTQMIHLLKPIAFDVALRMTQLAEYYIYTVYWFYARDNIELAQSCLTSKLSNCLLRIGDQLIQHARLEEDGHAASASASPSTVVSAAVQSERFLLPARPQPTRQDVASAQPRHPGQQPTRLAARIVSVESTVYLAQQVESLLVPYLESQLPHEKRPFLAAFVSHTLSAVPDLRAPAACAVAATGLRLESVQAGMAQPQVNWDVREILSEHSGYVDLLLCELAKFGDCLDRAAALLSNSLPGDWANRLWHYALLIASQCLVEGFSAARRCSNEGRALMQLDFQHYLVGAERLSGLRPVPHKDYVDQFIKAYYLPESELHEWLRDRREFTARQKAGLLACLAHLSKKTRQRLLAVLDLPTGGLGALAAAAVGE</sequence>
<proteinExistence type="predicted"/>
<dbReference type="GO" id="GO:1990745">
    <property type="term" value="C:EARP complex"/>
    <property type="evidence" value="ECO:0007669"/>
    <property type="project" value="InterPro"/>
</dbReference>
<organism evidence="8 9">
    <name type="scientific">Macrostomum lignano</name>
    <dbReference type="NCBI Taxonomy" id="282301"/>
    <lineage>
        <taxon>Eukaryota</taxon>
        <taxon>Metazoa</taxon>
        <taxon>Spiralia</taxon>
        <taxon>Lophotrochozoa</taxon>
        <taxon>Platyhelminthes</taxon>
        <taxon>Rhabditophora</taxon>
        <taxon>Macrostomorpha</taxon>
        <taxon>Macrostomida</taxon>
        <taxon>Macrostomidae</taxon>
        <taxon>Macrostomum</taxon>
    </lineage>
</organism>
<dbReference type="GO" id="GO:0015031">
    <property type="term" value="P:protein transport"/>
    <property type="evidence" value="ECO:0007669"/>
    <property type="project" value="UniProtKB-KW"/>
</dbReference>
<dbReference type="GO" id="GO:0000149">
    <property type="term" value="F:SNARE binding"/>
    <property type="evidence" value="ECO:0007669"/>
    <property type="project" value="TreeGrafter"/>
</dbReference>
<evidence type="ECO:0000256" key="3">
    <source>
        <dbReference type="ARBA" id="ARBA00023054"/>
    </source>
</evidence>
<feature type="compositionally biased region" description="Acidic residues" evidence="5">
    <location>
        <begin position="588"/>
        <end position="598"/>
    </location>
</feature>
<keyword evidence="9" id="KW-1185">Reference proteome</keyword>
<feature type="compositionally biased region" description="Polar residues" evidence="5">
    <location>
        <begin position="570"/>
        <end position="580"/>
    </location>
</feature>
<dbReference type="Pfam" id="PF10475">
    <property type="entry name" value="Vps54_N"/>
    <property type="match status" value="1"/>
</dbReference>
<dbReference type="GO" id="GO:0042147">
    <property type="term" value="P:retrograde transport, endosome to Golgi"/>
    <property type="evidence" value="ECO:0007669"/>
    <property type="project" value="InterPro"/>
</dbReference>
<feature type="region of interest" description="Disordered" evidence="5">
    <location>
        <begin position="786"/>
        <end position="805"/>
    </location>
</feature>
<evidence type="ECO:0000256" key="1">
    <source>
        <dbReference type="ARBA" id="ARBA00022448"/>
    </source>
</evidence>
<evidence type="ECO:0000256" key="5">
    <source>
        <dbReference type="SAM" id="MobiDB-lite"/>
    </source>
</evidence>
<dbReference type="InterPro" id="IPR019515">
    <property type="entry name" value="VPS54_N"/>
</dbReference>
<feature type="domain" description="Syndetin C-terminal" evidence="6">
    <location>
        <begin position="807"/>
        <end position="1041"/>
    </location>
</feature>
<evidence type="ECO:0000259" key="6">
    <source>
        <dbReference type="Pfam" id="PF10474"/>
    </source>
</evidence>
<protein>
    <submittedName>
        <fullName evidence="8">Uncharacterized protein</fullName>
    </submittedName>
</protein>